<reference evidence="1" key="1">
    <citation type="submission" date="2024-07" db="EMBL/GenBank/DDBJ databases">
        <title>A survey of Mimosa microsymbionts across Brazilian biomes reveals a high diversity of Paraburkholderia nodulating endemic species, but also that Cupriavidus is common as a symbiont of widespread species.</title>
        <authorList>
            <person name="Rouws L."/>
            <person name="Barauna A."/>
            <person name="Beukes C."/>
            <person name="Rouws J.R.C."/>
            <person name="De Faria S.M."/>
            <person name="Gross E."/>
            <person name="Bueno Dos Reis Junior F."/>
            <person name="Simon M.F."/>
            <person name="Maluk M."/>
            <person name="Odee D.W."/>
            <person name="Kenicer G."/>
            <person name="Young J.P.W."/>
            <person name="Reis V.M."/>
            <person name="Zilli J."/>
            <person name="James E.K."/>
        </authorList>
    </citation>
    <scope>NUCLEOTIDE SEQUENCE</scope>
    <source>
        <strain evidence="1">EG181B</strain>
    </source>
</reference>
<keyword evidence="2" id="KW-1185">Reference proteome</keyword>
<keyword evidence="1" id="KW-0282">Flagellum</keyword>
<proteinExistence type="predicted"/>
<keyword evidence="1" id="KW-0966">Cell projection</keyword>
<keyword evidence="1" id="KW-0969">Cilium</keyword>
<gene>
    <name evidence="1" type="primary">fliD</name>
    <name evidence="1" type="ORF">AB4Y32_37990</name>
</gene>
<comment type="caution">
    <text evidence="1">The sequence shown here is derived from an EMBL/GenBank/DDBJ whole genome shotgun (WGS) entry which is preliminary data.</text>
</comment>
<name>A0ACC6UCL2_9BURK</name>
<evidence type="ECO:0000313" key="2">
    <source>
        <dbReference type="Proteomes" id="UP001558850"/>
    </source>
</evidence>
<accession>A0ACC6UCL2</accession>
<dbReference type="EMBL" id="JBFRCH010000053">
    <property type="protein sequence ID" value="MEX3937458.1"/>
    <property type="molecule type" value="Genomic_DNA"/>
</dbReference>
<sequence>MTTTATSTSSTDLNSVISQAGQSIISGSTKSTLDVDSLVSALVTAKTAGQASTISKKQTKDNTELSAIGQIKSALSALQTALTGLANGSSLSQLTATPSGSGLTVTTQTGATAGNYSIQVQNLATASKISSQAITSSDSIAAGSLNITLGSNSPLTVNVTAGESLSDIAASINSASGNPGVTATVLTAADGQHLVFQSNATGAANTVSVSGTGVNAKLTGGYTTVTTAQDASIKIDGNTVTSASNTITGALTGVTINLSSAAVGTTQTVAIANDTSASTTAINNFVTAYKNFVTTASSLASYDTSTSTAGPLLGDSMLNSITSGLATAISSGVTTGGKTVSLSSIGINLQPDGTLQVDATALQTALTSNSGAVSAVFNTTNGIGVTLNNLVNTYTQASGVIDQRTSALNTDLQNLQDQSTNLQNYQTSLTAQYNAQFTALNTLMAQMQSNTQYLTQLFGGSNSSGTLAANK</sequence>
<evidence type="ECO:0000313" key="1">
    <source>
        <dbReference type="EMBL" id="MEX3937458.1"/>
    </source>
</evidence>
<dbReference type="Proteomes" id="UP001558850">
    <property type="component" value="Unassembled WGS sequence"/>
</dbReference>
<organism evidence="1 2">
    <name type="scientific">Paraburkholderia phymatum</name>
    <dbReference type="NCBI Taxonomy" id="148447"/>
    <lineage>
        <taxon>Bacteria</taxon>
        <taxon>Pseudomonadati</taxon>
        <taxon>Pseudomonadota</taxon>
        <taxon>Betaproteobacteria</taxon>
        <taxon>Burkholderiales</taxon>
        <taxon>Burkholderiaceae</taxon>
        <taxon>Paraburkholderia</taxon>
    </lineage>
</organism>
<protein>
    <submittedName>
        <fullName evidence="1">Flagellar filament capping protein FliD</fullName>
    </submittedName>
</protein>